<gene>
    <name evidence="2" type="ORF">A3Q56_04247</name>
</gene>
<evidence type="ECO:0000259" key="1">
    <source>
        <dbReference type="Pfam" id="PF01443"/>
    </source>
</evidence>
<dbReference type="OrthoDB" id="9995375at2759"/>
<dbReference type="GO" id="GO:0005524">
    <property type="term" value="F:ATP binding"/>
    <property type="evidence" value="ECO:0007669"/>
    <property type="project" value="InterPro"/>
</dbReference>
<dbReference type="InterPro" id="IPR027417">
    <property type="entry name" value="P-loop_NTPase"/>
</dbReference>
<organism evidence="2 3">
    <name type="scientific">Intoshia linei</name>
    <dbReference type="NCBI Taxonomy" id="1819745"/>
    <lineage>
        <taxon>Eukaryota</taxon>
        <taxon>Metazoa</taxon>
        <taxon>Spiralia</taxon>
        <taxon>Lophotrochozoa</taxon>
        <taxon>Mesozoa</taxon>
        <taxon>Orthonectida</taxon>
        <taxon>Rhopaluridae</taxon>
        <taxon>Intoshia</taxon>
    </lineage>
</organism>
<accession>A0A177B164</accession>
<dbReference type="Pfam" id="PF01443">
    <property type="entry name" value="Viral_helicase1"/>
    <property type="match status" value="1"/>
</dbReference>
<name>A0A177B164_9BILA</name>
<feature type="domain" description="(+)RNA virus helicase C-terminal" evidence="1">
    <location>
        <begin position="259"/>
        <end position="330"/>
    </location>
</feature>
<sequence length="331" mass="37770">MNMEFTHDGVTYEKDDGIIEANDGSPLCAFKNPKGHLCKISQKAKDCTTHDFDDKFNESLKNQTNLNDGLPRDSDYKKLCSPANDNKSKLKNTTKDEHKVDSSIMKVDPKIEDTIITEKTTKTIDSKTTMFNKEYIDKLNDVLQLVDSLRNTFLELTEDEKKSLSLLLSTRPKGSEIHYQNFHQRVYIWSDIESINIPNPLHNSTKNFTLGIVIYNSTIIKIQGIAGCGKTTFIKKFYSKYGGLILTVSRKVVIDLKDFDEATLVHLGLIMFLALKLKSKNVILLGDDKQICDVQRDAMWDMDNAPIPFITNLINLRHTYRCPQDITYKCV</sequence>
<proteinExistence type="predicted"/>
<keyword evidence="3" id="KW-1185">Reference proteome</keyword>
<dbReference type="AlphaFoldDB" id="A0A177B164"/>
<dbReference type="SUPFAM" id="SSF52540">
    <property type="entry name" value="P-loop containing nucleoside triphosphate hydrolases"/>
    <property type="match status" value="1"/>
</dbReference>
<protein>
    <recommendedName>
        <fullName evidence="1">(+)RNA virus helicase C-terminal domain-containing protein</fullName>
    </recommendedName>
</protein>
<reference evidence="2 3" key="1">
    <citation type="submission" date="2016-04" db="EMBL/GenBank/DDBJ databases">
        <title>The genome of Intoshia linei affirms orthonectids as highly simplified spiralians.</title>
        <authorList>
            <person name="Mikhailov K.V."/>
            <person name="Slusarev G.S."/>
            <person name="Nikitin M.A."/>
            <person name="Logacheva M.D."/>
            <person name="Penin A."/>
            <person name="Aleoshin V."/>
            <person name="Panchin Y.V."/>
        </authorList>
    </citation>
    <scope>NUCLEOTIDE SEQUENCE [LARGE SCALE GENOMIC DNA]</scope>
    <source>
        <strain evidence="2">Intl2013</strain>
        <tissue evidence="2">Whole animal</tissue>
    </source>
</reference>
<dbReference type="Proteomes" id="UP000078046">
    <property type="component" value="Unassembled WGS sequence"/>
</dbReference>
<dbReference type="EMBL" id="LWCA01000531">
    <property type="protein sequence ID" value="OAF68009.1"/>
    <property type="molecule type" value="Genomic_DNA"/>
</dbReference>
<comment type="caution">
    <text evidence="2">The sequence shown here is derived from an EMBL/GenBank/DDBJ whole genome shotgun (WGS) entry which is preliminary data.</text>
</comment>
<dbReference type="InterPro" id="IPR027351">
    <property type="entry name" value="(+)RNA_virus_helicase_core_dom"/>
</dbReference>
<dbReference type="Gene3D" id="3.40.50.300">
    <property type="entry name" value="P-loop containing nucleotide triphosphate hydrolases"/>
    <property type="match status" value="1"/>
</dbReference>
<evidence type="ECO:0000313" key="2">
    <source>
        <dbReference type="EMBL" id="OAF68009.1"/>
    </source>
</evidence>
<evidence type="ECO:0000313" key="3">
    <source>
        <dbReference type="Proteomes" id="UP000078046"/>
    </source>
</evidence>